<dbReference type="CDD" id="cd06261">
    <property type="entry name" value="TM_PBP2"/>
    <property type="match status" value="1"/>
</dbReference>
<feature type="transmembrane region" description="Helical" evidence="7">
    <location>
        <begin position="99"/>
        <end position="122"/>
    </location>
</feature>
<protein>
    <submittedName>
        <fullName evidence="9">Diguanylate cyclase</fullName>
    </submittedName>
</protein>
<name>A0A1F4T8V6_UNCSA</name>
<evidence type="ECO:0000259" key="8">
    <source>
        <dbReference type="PROSITE" id="PS50928"/>
    </source>
</evidence>
<dbReference type="STRING" id="1802583.A2311_03835"/>
<dbReference type="Gene3D" id="1.10.3720.10">
    <property type="entry name" value="MetI-like"/>
    <property type="match status" value="1"/>
</dbReference>
<comment type="caution">
    <text evidence="9">The sequence shown here is derived from an EMBL/GenBank/DDBJ whole genome shotgun (WGS) entry which is preliminary data.</text>
</comment>
<accession>A0A1F4T8V6</accession>
<keyword evidence="5 7" id="KW-1133">Transmembrane helix</keyword>
<dbReference type="GO" id="GO:0055085">
    <property type="term" value="P:transmembrane transport"/>
    <property type="evidence" value="ECO:0007669"/>
    <property type="project" value="InterPro"/>
</dbReference>
<keyword evidence="6 7" id="KW-0472">Membrane</keyword>
<evidence type="ECO:0000256" key="1">
    <source>
        <dbReference type="ARBA" id="ARBA00004651"/>
    </source>
</evidence>
<dbReference type="EMBL" id="MEUF01000094">
    <property type="protein sequence ID" value="OGC29094.1"/>
    <property type="molecule type" value="Genomic_DNA"/>
</dbReference>
<organism evidence="9 10">
    <name type="scientific">candidate division WOR-1 bacterium RIFOXYB2_FULL_48_7</name>
    <dbReference type="NCBI Taxonomy" id="1802583"/>
    <lineage>
        <taxon>Bacteria</taxon>
        <taxon>Bacillati</taxon>
        <taxon>Saganbacteria</taxon>
    </lineage>
</organism>
<feature type="transmembrane region" description="Helical" evidence="7">
    <location>
        <begin position="268"/>
        <end position="294"/>
    </location>
</feature>
<feature type="domain" description="ABC transmembrane type-1" evidence="8">
    <location>
        <begin position="95"/>
        <end position="287"/>
    </location>
</feature>
<evidence type="ECO:0000256" key="3">
    <source>
        <dbReference type="ARBA" id="ARBA00022475"/>
    </source>
</evidence>
<dbReference type="PROSITE" id="PS50928">
    <property type="entry name" value="ABC_TM1"/>
    <property type="match status" value="1"/>
</dbReference>
<dbReference type="SUPFAM" id="SSF161098">
    <property type="entry name" value="MetI-like"/>
    <property type="match status" value="1"/>
</dbReference>
<dbReference type="GO" id="GO:0005886">
    <property type="term" value="C:plasma membrane"/>
    <property type="evidence" value="ECO:0007669"/>
    <property type="project" value="UniProtKB-SubCell"/>
</dbReference>
<dbReference type="Pfam" id="PF00528">
    <property type="entry name" value="BPD_transp_1"/>
    <property type="match status" value="1"/>
</dbReference>
<feature type="transmembrane region" description="Helical" evidence="7">
    <location>
        <begin position="134"/>
        <end position="155"/>
    </location>
</feature>
<dbReference type="PANTHER" id="PTHR43163">
    <property type="entry name" value="DIPEPTIDE TRANSPORT SYSTEM PERMEASE PROTEIN DPPB-RELATED"/>
    <property type="match status" value="1"/>
</dbReference>
<dbReference type="InterPro" id="IPR035906">
    <property type="entry name" value="MetI-like_sf"/>
</dbReference>
<reference evidence="9 10" key="1">
    <citation type="journal article" date="2016" name="Nat. Commun.">
        <title>Thousands of microbial genomes shed light on interconnected biogeochemical processes in an aquifer system.</title>
        <authorList>
            <person name="Anantharaman K."/>
            <person name="Brown C.T."/>
            <person name="Hug L.A."/>
            <person name="Sharon I."/>
            <person name="Castelle C.J."/>
            <person name="Probst A.J."/>
            <person name="Thomas B.C."/>
            <person name="Singh A."/>
            <person name="Wilkins M.J."/>
            <person name="Karaoz U."/>
            <person name="Brodie E.L."/>
            <person name="Williams K.H."/>
            <person name="Hubbard S.S."/>
            <person name="Banfield J.F."/>
        </authorList>
    </citation>
    <scope>NUCLEOTIDE SEQUENCE [LARGE SCALE GENOMIC DNA]</scope>
</reference>
<feature type="transmembrane region" description="Helical" evidence="7">
    <location>
        <begin position="12"/>
        <end position="30"/>
    </location>
</feature>
<dbReference type="Proteomes" id="UP000178951">
    <property type="component" value="Unassembled WGS sequence"/>
</dbReference>
<dbReference type="InterPro" id="IPR045621">
    <property type="entry name" value="BPD_transp_1_N"/>
</dbReference>
<evidence type="ECO:0000313" key="9">
    <source>
        <dbReference type="EMBL" id="OGC29094.1"/>
    </source>
</evidence>
<keyword evidence="3" id="KW-1003">Cell membrane</keyword>
<gene>
    <name evidence="9" type="ORF">A2311_03835</name>
</gene>
<comment type="similarity">
    <text evidence="7">Belongs to the binding-protein-dependent transport system permease family.</text>
</comment>
<evidence type="ECO:0000256" key="2">
    <source>
        <dbReference type="ARBA" id="ARBA00022448"/>
    </source>
</evidence>
<evidence type="ECO:0000256" key="6">
    <source>
        <dbReference type="ARBA" id="ARBA00023136"/>
    </source>
</evidence>
<sequence length="305" mass="34206">MKKYIINRLVQFIPLLIGISLISFFIMHLAPGDPTSLFIDPNVNPQELARVRANWGLDQPLYIQYFLWLKNAVLLDFGRSYTTGQPVINEIAERLPMTLLLMIPAFALSLLITIPLGVLSAVKKNSWFDKGVTIFSFTGMAIPTFWLGLMLMLLFAVKLHWLPAVGNIILPLITMTVGSLAGMTRYQRAAMLEVLNQDYIRTARAKGLPERLVIYKHALRNALIPIVTLLGLSLPDLFGGAFIIETIFAWPGMGRLGVQSIFQRNYPVIMGIVMFSALLIIIGNLLADICYALVDPRIRYSKNDK</sequence>
<proteinExistence type="inferred from homology"/>
<dbReference type="Pfam" id="PF19300">
    <property type="entry name" value="BPD_transp_1_N"/>
    <property type="match status" value="1"/>
</dbReference>
<feature type="transmembrane region" description="Helical" evidence="7">
    <location>
        <begin position="222"/>
        <end position="248"/>
    </location>
</feature>
<evidence type="ECO:0000256" key="4">
    <source>
        <dbReference type="ARBA" id="ARBA00022692"/>
    </source>
</evidence>
<keyword evidence="2 7" id="KW-0813">Transport</keyword>
<feature type="transmembrane region" description="Helical" evidence="7">
    <location>
        <begin position="161"/>
        <end position="181"/>
    </location>
</feature>
<evidence type="ECO:0000256" key="5">
    <source>
        <dbReference type="ARBA" id="ARBA00022989"/>
    </source>
</evidence>
<dbReference type="AlphaFoldDB" id="A0A1F4T8V6"/>
<evidence type="ECO:0000313" key="10">
    <source>
        <dbReference type="Proteomes" id="UP000178951"/>
    </source>
</evidence>
<evidence type="ECO:0000256" key="7">
    <source>
        <dbReference type="RuleBase" id="RU363032"/>
    </source>
</evidence>
<keyword evidence="4 7" id="KW-0812">Transmembrane</keyword>
<dbReference type="PANTHER" id="PTHR43163:SF6">
    <property type="entry name" value="DIPEPTIDE TRANSPORT SYSTEM PERMEASE PROTEIN DPPB-RELATED"/>
    <property type="match status" value="1"/>
</dbReference>
<dbReference type="InterPro" id="IPR000515">
    <property type="entry name" value="MetI-like"/>
</dbReference>
<comment type="subcellular location">
    <subcellularLocation>
        <location evidence="1 7">Cell membrane</location>
        <topology evidence="1 7">Multi-pass membrane protein</topology>
    </subcellularLocation>
</comment>